<keyword evidence="1" id="KW-0732">Signal</keyword>
<feature type="signal peptide" evidence="1">
    <location>
        <begin position="1"/>
        <end position="20"/>
    </location>
</feature>
<dbReference type="EMBL" id="JAVDQA010000003">
    <property type="protein sequence ID" value="MDR6300790.1"/>
    <property type="molecule type" value="Genomic_DNA"/>
</dbReference>
<keyword evidence="3" id="KW-1185">Reference proteome</keyword>
<evidence type="ECO:0000313" key="2">
    <source>
        <dbReference type="EMBL" id="MDR6300790.1"/>
    </source>
</evidence>
<gene>
    <name evidence="2" type="ORF">GGR31_001433</name>
</gene>
<evidence type="ECO:0008006" key="4">
    <source>
        <dbReference type="Google" id="ProtNLM"/>
    </source>
</evidence>
<comment type="caution">
    <text evidence="2">The sequence shown here is derived from an EMBL/GenBank/DDBJ whole genome shotgun (WGS) entry which is preliminary data.</text>
</comment>
<protein>
    <recommendedName>
        <fullName evidence="4">GLPGLI family protein</fullName>
    </recommendedName>
</protein>
<reference evidence="2 3" key="1">
    <citation type="submission" date="2023-07" db="EMBL/GenBank/DDBJ databases">
        <title>Genomic Encyclopedia of Type Strains, Phase IV (KMG-IV): sequencing the most valuable type-strain genomes for metagenomic binning, comparative biology and taxonomic classification.</title>
        <authorList>
            <person name="Goeker M."/>
        </authorList>
    </citation>
    <scope>NUCLEOTIDE SEQUENCE [LARGE SCALE GENOMIC DNA]</scope>
    <source>
        <strain evidence="2 3">DSM 102814</strain>
    </source>
</reference>
<evidence type="ECO:0000313" key="3">
    <source>
        <dbReference type="Proteomes" id="UP001257659"/>
    </source>
</evidence>
<accession>A0ABU1K6A2</accession>
<dbReference type="Proteomes" id="UP001257659">
    <property type="component" value="Unassembled WGS sequence"/>
</dbReference>
<sequence>MRKNMLLFVVAVAFIFSAKAQQETYSAHYKTDLYMNLKNLQISKDSLDDNITEAILKEIQHQSIKVSTFEKYVTANKNYMMIKTVYPSYNQQTKKTVLDSTILKIDKRNHLLYNEKENKFYQLASSEVINKGNIIELIYNNKHSYSYKDPEIPNEIMPIFSNNLEENGGVTVFIGENVVSRLQNWEVNAENLDFSRLFENVSEGKSLASISMF</sequence>
<evidence type="ECO:0000256" key="1">
    <source>
        <dbReference type="SAM" id="SignalP"/>
    </source>
</evidence>
<organism evidence="2 3">
    <name type="scientific">Mesonia maritima</name>
    <dbReference type="NCBI Taxonomy" id="1793873"/>
    <lineage>
        <taxon>Bacteria</taxon>
        <taxon>Pseudomonadati</taxon>
        <taxon>Bacteroidota</taxon>
        <taxon>Flavobacteriia</taxon>
        <taxon>Flavobacteriales</taxon>
        <taxon>Flavobacteriaceae</taxon>
        <taxon>Mesonia</taxon>
    </lineage>
</organism>
<name>A0ABU1K6A2_9FLAO</name>
<feature type="chain" id="PRO_5045724468" description="GLPGLI family protein" evidence="1">
    <location>
        <begin position="21"/>
        <end position="213"/>
    </location>
</feature>
<proteinExistence type="predicted"/>